<sequence>MIKFNKKFIAASVFLCTTAAFSFDLGSIAKDVINNVTNSSSNEKTSQTATSSTNLSDSTISSGLKEALQEGVTYAVETLGAQNGYLNNSSVKIPLPQNLQNAETIIRKVGGDKIADNLIEAMNSAATKAAPKTAEIFAKAIENMSLDDATAILNGKDDAATQYFKTNTTSSLKETIKPIITEAMEQNSVAKYYSAFNDYYKQYAKDYVDNSSVMSVAKNFGVDSYLPGSSDESLDDYVTTKAIDGLFAMIAKKEAAIRENPVEQTTSLLKEVFGK</sequence>
<dbReference type="STRING" id="877500.GCA_000935065_00546"/>
<evidence type="ECO:0000313" key="3">
    <source>
        <dbReference type="Proteomes" id="UP000290191"/>
    </source>
</evidence>
<dbReference type="Pfam" id="PF13852">
    <property type="entry name" value="DUF4197"/>
    <property type="match status" value="1"/>
</dbReference>
<dbReference type="RefSeq" id="WP_129081816.1">
    <property type="nucleotide sequence ID" value="NZ_CP041070.1"/>
</dbReference>
<keyword evidence="3" id="KW-1185">Reference proteome</keyword>
<proteinExistence type="predicted"/>
<accession>A0A4Q0XZX7</accession>
<evidence type="ECO:0000256" key="1">
    <source>
        <dbReference type="SAM" id="SignalP"/>
    </source>
</evidence>
<dbReference type="OrthoDB" id="9789685at2"/>
<comment type="caution">
    <text evidence="2">The sequence shown here is derived from an EMBL/GenBank/DDBJ whole genome shotgun (WGS) entry which is preliminary data.</text>
</comment>
<feature type="signal peptide" evidence="1">
    <location>
        <begin position="1"/>
        <end position="22"/>
    </location>
</feature>
<dbReference type="AlphaFoldDB" id="A0A4Q0XZX7"/>
<name>A0A4Q0XZX7_9BACT</name>
<organism evidence="2 3">
    <name type="scientific">Halarcobacter anaerophilus</name>
    <dbReference type="NCBI Taxonomy" id="877500"/>
    <lineage>
        <taxon>Bacteria</taxon>
        <taxon>Pseudomonadati</taxon>
        <taxon>Campylobacterota</taxon>
        <taxon>Epsilonproteobacteria</taxon>
        <taxon>Campylobacterales</taxon>
        <taxon>Arcobacteraceae</taxon>
        <taxon>Halarcobacter</taxon>
    </lineage>
</organism>
<keyword evidence="1" id="KW-0732">Signal</keyword>
<feature type="chain" id="PRO_5020517551" description="DUF4197 domain-containing protein" evidence="1">
    <location>
        <begin position="23"/>
        <end position="275"/>
    </location>
</feature>
<dbReference type="InterPro" id="IPR025245">
    <property type="entry name" value="DUF4197"/>
</dbReference>
<gene>
    <name evidence="2" type="ORF">CRV06_06310</name>
</gene>
<protein>
    <recommendedName>
        <fullName evidence="4">DUF4197 domain-containing protein</fullName>
    </recommendedName>
</protein>
<evidence type="ECO:0008006" key="4">
    <source>
        <dbReference type="Google" id="ProtNLM"/>
    </source>
</evidence>
<reference evidence="2 3" key="1">
    <citation type="submission" date="2017-10" db="EMBL/GenBank/DDBJ databases">
        <title>Genomics of the genus Arcobacter.</title>
        <authorList>
            <person name="Perez-Cataluna A."/>
            <person name="Figueras M.J."/>
        </authorList>
    </citation>
    <scope>NUCLEOTIDE SEQUENCE [LARGE SCALE GENOMIC DNA]</scope>
    <source>
        <strain evidence="2 3">DSM 24636</strain>
    </source>
</reference>
<dbReference type="Proteomes" id="UP000290191">
    <property type="component" value="Unassembled WGS sequence"/>
</dbReference>
<dbReference type="EMBL" id="PDKO01000004">
    <property type="protein sequence ID" value="RXJ63287.1"/>
    <property type="molecule type" value="Genomic_DNA"/>
</dbReference>
<evidence type="ECO:0000313" key="2">
    <source>
        <dbReference type="EMBL" id="RXJ63287.1"/>
    </source>
</evidence>